<evidence type="ECO:0000259" key="1">
    <source>
        <dbReference type="PROSITE" id="PS50206"/>
    </source>
</evidence>
<dbReference type="InterPro" id="IPR036873">
    <property type="entry name" value="Rhodanese-like_dom_sf"/>
</dbReference>
<dbReference type="Pfam" id="PF00291">
    <property type="entry name" value="PALP"/>
    <property type="match status" value="1"/>
</dbReference>
<dbReference type="InterPro" id="IPR001926">
    <property type="entry name" value="TrpB-like_PALP"/>
</dbReference>
<accession>A0A0B1P449</accession>
<sequence length="505" mass="56371">MLTAPYLNVFSGKNALRDYYNPDLQPPLPLVEIPQKLNPFYDDGVRIYAKLMTTLPAKNVKSLPALSLLSSPEISSQTKRIVEYSSGSTIMSISMLARILHGIEDTHSYLSNKADLKKINLLRFFGLKISLFSGPSQPEPDDARGGIMRAQKLGEEDETVYNPNQYENDLNWKAHYQWTGPQILKQMPYLNIFCAGIGTSGTVTGVGLYLKKHRPEVFRVGVNNHPTEIVPGTRSVPLMEPVKFPWREAVDTIEVVGSFDSYRLSLALSREGLLVGPSSGLNLQGLLDFLKRRKEQNSLSSLAGEDGLIHAVFICCDLPYQYLEDYYEKLPSSFFPEITNKALLKVDRYHYDKTWEAKSADLLPDLYPSLKSMSSLADWYEALSDSTTISDTGYQILDLRTAKDFNIWHLPGAISKPLVSLTAETRNPFFDTETMEVIWSELMIMFSSHTAKNMAGSKKVALICYDGDTSRVATSILRARGVAAVNLMGGMNGLADQVRGLSHLK</sequence>
<comment type="caution">
    <text evidence="2">The sequence shown here is derived from an EMBL/GenBank/DDBJ whole genome shotgun (WGS) entry which is preliminary data.</text>
</comment>
<dbReference type="OMA" id="FMCCDLP"/>
<evidence type="ECO:0000313" key="2">
    <source>
        <dbReference type="EMBL" id="KHJ31434.1"/>
    </source>
</evidence>
<dbReference type="InterPro" id="IPR036052">
    <property type="entry name" value="TrpB-like_PALP_sf"/>
</dbReference>
<dbReference type="Gene3D" id="3.40.50.1100">
    <property type="match status" value="2"/>
</dbReference>
<dbReference type="HOGENOM" id="CLU_039949_1_0_1"/>
<dbReference type="SMART" id="SM00450">
    <property type="entry name" value="RHOD"/>
    <property type="match status" value="1"/>
</dbReference>
<evidence type="ECO:0000313" key="3">
    <source>
        <dbReference type="Proteomes" id="UP000030854"/>
    </source>
</evidence>
<dbReference type="STRING" id="52586.A0A0B1P449"/>
<dbReference type="Pfam" id="PF00581">
    <property type="entry name" value="Rhodanese"/>
    <property type="match status" value="1"/>
</dbReference>
<keyword evidence="3" id="KW-1185">Reference proteome</keyword>
<dbReference type="PANTHER" id="PTHR10314">
    <property type="entry name" value="CYSTATHIONINE BETA-SYNTHASE"/>
    <property type="match status" value="1"/>
</dbReference>
<dbReference type="PROSITE" id="PS50206">
    <property type="entry name" value="RHODANESE_3"/>
    <property type="match status" value="1"/>
</dbReference>
<dbReference type="Gene3D" id="3.40.250.10">
    <property type="entry name" value="Rhodanese-like domain"/>
    <property type="match status" value="1"/>
</dbReference>
<dbReference type="InterPro" id="IPR050214">
    <property type="entry name" value="Cys_Synth/Cystath_Beta-Synth"/>
</dbReference>
<dbReference type="InterPro" id="IPR001763">
    <property type="entry name" value="Rhodanese-like_dom"/>
</dbReference>
<proteinExistence type="predicted"/>
<organism evidence="2 3">
    <name type="scientific">Uncinula necator</name>
    <name type="common">Grape powdery mildew</name>
    <dbReference type="NCBI Taxonomy" id="52586"/>
    <lineage>
        <taxon>Eukaryota</taxon>
        <taxon>Fungi</taxon>
        <taxon>Dikarya</taxon>
        <taxon>Ascomycota</taxon>
        <taxon>Pezizomycotina</taxon>
        <taxon>Leotiomycetes</taxon>
        <taxon>Erysiphales</taxon>
        <taxon>Erysiphaceae</taxon>
        <taxon>Erysiphe</taxon>
    </lineage>
</organism>
<dbReference type="CDD" id="cd00158">
    <property type="entry name" value="RHOD"/>
    <property type="match status" value="1"/>
</dbReference>
<dbReference type="EMBL" id="JNVN01002893">
    <property type="protein sequence ID" value="KHJ31434.1"/>
    <property type="molecule type" value="Genomic_DNA"/>
</dbReference>
<dbReference type="SUPFAM" id="SSF53686">
    <property type="entry name" value="Tryptophan synthase beta subunit-like PLP-dependent enzymes"/>
    <property type="match status" value="1"/>
</dbReference>
<dbReference type="AlphaFoldDB" id="A0A0B1P449"/>
<feature type="domain" description="Rhodanese" evidence="1">
    <location>
        <begin position="390"/>
        <end position="503"/>
    </location>
</feature>
<reference evidence="2 3" key="1">
    <citation type="journal article" date="2014" name="BMC Genomics">
        <title>Adaptive genomic structural variation in the grape powdery mildew pathogen, Erysiphe necator.</title>
        <authorList>
            <person name="Jones L."/>
            <person name="Riaz S."/>
            <person name="Morales-Cruz A."/>
            <person name="Amrine K.C."/>
            <person name="McGuire B."/>
            <person name="Gubler W.D."/>
            <person name="Walker M.A."/>
            <person name="Cantu D."/>
        </authorList>
    </citation>
    <scope>NUCLEOTIDE SEQUENCE [LARGE SCALE GENOMIC DNA]</scope>
    <source>
        <strain evidence="3">c</strain>
    </source>
</reference>
<dbReference type="SUPFAM" id="SSF52821">
    <property type="entry name" value="Rhodanese/Cell cycle control phosphatase"/>
    <property type="match status" value="1"/>
</dbReference>
<protein>
    <submittedName>
        <fullName evidence="2">Putative cysteine synthase b</fullName>
    </submittedName>
</protein>
<name>A0A0B1P449_UNCNE</name>
<dbReference type="Proteomes" id="UP000030854">
    <property type="component" value="Unassembled WGS sequence"/>
</dbReference>
<gene>
    <name evidence="2" type="ORF">EV44_g2817</name>
</gene>